<dbReference type="EMBL" id="BARU01017775">
    <property type="protein sequence ID" value="GAH61788.1"/>
    <property type="molecule type" value="Genomic_DNA"/>
</dbReference>
<dbReference type="GO" id="GO:0016812">
    <property type="term" value="F:hydrolase activity, acting on carbon-nitrogen (but not peptide) bonds, in cyclic amides"/>
    <property type="evidence" value="ECO:0007669"/>
    <property type="project" value="TreeGrafter"/>
</dbReference>
<dbReference type="InterPro" id="IPR050378">
    <property type="entry name" value="Metallo-dep_Hydrolases_sf"/>
</dbReference>
<dbReference type="InterPro" id="IPR011059">
    <property type="entry name" value="Metal-dep_hydrolase_composite"/>
</dbReference>
<dbReference type="GO" id="GO:0005829">
    <property type="term" value="C:cytosol"/>
    <property type="evidence" value="ECO:0007669"/>
    <property type="project" value="TreeGrafter"/>
</dbReference>
<organism evidence="1">
    <name type="scientific">marine sediment metagenome</name>
    <dbReference type="NCBI Taxonomy" id="412755"/>
    <lineage>
        <taxon>unclassified sequences</taxon>
        <taxon>metagenomes</taxon>
        <taxon>ecological metagenomes</taxon>
    </lineage>
</organism>
<feature type="non-terminal residue" evidence="1">
    <location>
        <position position="92"/>
    </location>
</feature>
<dbReference type="SUPFAM" id="SSF51338">
    <property type="entry name" value="Composite domain of metallo-dependent hydrolases"/>
    <property type="match status" value="1"/>
</dbReference>
<name>X1IW60_9ZZZZ</name>
<evidence type="ECO:0008006" key="2">
    <source>
        <dbReference type="Google" id="ProtNLM"/>
    </source>
</evidence>
<dbReference type="Gene3D" id="3.20.20.140">
    <property type="entry name" value="Metal-dependent hydrolases"/>
    <property type="match status" value="1"/>
</dbReference>
<dbReference type="AlphaFoldDB" id="X1IW60"/>
<dbReference type="PANTHER" id="PTHR11647">
    <property type="entry name" value="HYDRANTOINASE/DIHYDROPYRIMIDINASE FAMILY MEMBER"/>
    <property type="match status" value="1"/>
</dbReference>
<reference evidence="1" key="1">
    <citation type="journal article" date="2014" name="Front. Microbiol.">
        <title>High frequency of phylogenetically diverse reductive dehalogenase-homologous genes in deep subseafloor sedimentary metagenomes.</title>
        <authorList>
            <person name="Kawai M."/>
            <person name="Futagami T."/>
            <person name="Toyoda A."/>
            <person name="Takaki Y."/>
            <person name="Nishi S."/>
            <person name="Hori S."/>
            <person name="Arai W."/>
            <person name="Tsubouchi T."/>
            <person name="Morono Y."/>
            <person name="Uchiyama I."/>
            <person name="Ito T."/>
            <person name="Fujiyama A."/>
            <person name="Inagaki F."/>
            <person name="Takami H."/>
        </authorList>
    </citation>
    <scope>NUCLEOTIDE SEQUENCE</scope>
    <source>
        <strain evidence="1">Expedition CK06-06</strain>
    </source>
</reference>
<dbReference type="Gene3D" id="2.30.40.10">
    <property type="entry name" value="Urease, subunit C, domain 1"/>
    <property type="match status" value="1"/>
</dbReference>
<sequence length="92" mass="9970">MGFDILVNNGYIIDGSGNPWFKTDIGIEKGKITRIGRLEGEAADNVIDVKGLIVSPGFIDIHSHADRSVFDDPWANSYVRQGVTMFLGGNCG</sequence>
<protein>
    <recommendedName>
        <fullName evidence="2">Amidohydrolase 3 domain-containing protein</fullName>
    </recommendedName>
</protein>
<comment type="caution">
    <text evidence="1">The sequence shown here is derived from an EMBL/GenBank/DDBJ whole genome shotgun (WGS) entry which is preliminary data.</text>
</comment>
<gene>
    <name evidence="1" type="ORF">S03H2_29446</name>
</gene>
<proteinExistence type="predicted"/>
<dbReference type="PANTHER" id="PTHR11647:SF1">
    <property type="entry name" value="COLLAPSIN RESPONSE MEDIATOR PROTEIN"/>
    <property type="match status" value="1"/>
</dbReference>
<accession>X1IW60</accession>
<evidence type="ECO:0000313" key="1">
    <source>
        <dbReference type="EMBL" id="GAH61788.1"/>
    </source>
</evidence>